<dbReference type="EMBL" id="VRUR01000002">
    <property type="protein sequence ID" value="TXN35066.1"/>
    <property type="molecule type" value="Genomic_DNA"/>
</dbReference>
<name>A0A5C8V143_9FLAO</name>
<dbReference type="RefSeq" id="WP_147743799.1">
    <property type="nucleotide sequence ID" value="NZ_VRUR01000002.1"/>
</dbReference>
<dbReference type="Proteomes" id="UP000321456">
    <property type="component" value="Unassembled WGS sequence"/>
</dbReference>
<keyword evidence="2" id="KW-1185">Reference proteome</keyword>
<comment type="caution">
    <text evidence="1">The sequence shown here is derived from an EMBL/GenBank/DDBJ whole genome shotgun (WGS) entry which is preliminary data.</text>
</comment>
<accession>A0A5C8V143</accession>
<organism evidence="1 2">
    <name type="scientific">Flagellimonas hymeniacidonis</name>
    <dbReference type="NCBI Taxonomy" id="2603628"/>
    <lineage>
        <taxon>Bacteria</taxon>
        <taxon>Pseudomonadati</taxon>
        <taxon>Bacteroidota</taxon>
        <taxon>Flavobacteriia</taxon>
        <taxon>Flavobacteriales</taxon>
        <taxon>Flavobacteriaceae</taxon>
        <taxon>Flagellimonas</taxon>
    </lineage>
</organism>
<evidence type="ECO:0000313" key="1">
    <source>
        <dbReference type="EMBL" id="TXN35066.1"/>
    </source>
</evidence>
<gene>
    <name evidence="1" type="ORF">FVB32_10750</name>
</gene>
<evidence type="ECO:0000313" key="2">
    <source>
        <dbReference type="Proteomes" id="UP000321456"/>
    </source>
</evidence>
<dbReference type="AlphaFoldDB" id="A0A5C8V143"/>
<reference evidence="1 2" key="1">
    <citation type="submission" date="2019-08" db="EMBL/GenBank/DDBJ databases">
        <title>Professor.</title>
        <authorList>
            <person name="Park J.S."/>
        </authorList>
    </citation>
    <scope>NUCLEOTIDE SEQUENCE [LARGE SCALE GENOMIC DNA]</scope>
    <source>
        <strain evidence="1 2">176CP5-101</strain>
    </source>
</reference>
<proteinExistence type="predicted"/>
<sequence>MKPIIFYISLISCFFSAAQEECFLGIGGQDDETIVAVFQLNDVQSEKLKNWGAELKIRNGILKDQAKHLLNRHAQSSPEDLMTMSYKYRDILDSMKQNSRMLDLRLLAIFNDNQYNLYIELCEQITLRPIYVDRSVDEK</sequence>
<protein>
    <submittedName>
        <fullName evidence="1">Uncharacterized protein</fullName>
    </submittedName>
</protein>